<proteinExistence type="predicted"/>
<accession>A0A0F8YA60</accession>
<comment type="caution">
    <text evidence="1">The sequence shown here is derived from an EMBL/GenBank/DDBJ whole genome shotgun (WGS) entry which is preliminary data.</text>
</comment>
<evidence type="ECO:0000313" key="1">
    <source>
        <dbReference type="EMBL" id="KKK78293.1"/>
    </source>
</evidence>
<gene>
    <name evidence="1" type="ORF">LCGC14_2845020</name>
</gene>
<dbReference type="AlphaFoldDB" id="A0A0F8YA60"/>
<name>A0A0F8YA60_9ZZZZ</name>
<sequence length="155" mass="17726">MDLFVADIDVEQGLRLASLVHRKYGPVFDDLPERDRAALAFYFLPHRSKKDVLEVTRPRVIKWYCPFADQRAFPSGHRYCINVYTGCRHECQYCYAAGYASRQAACKNTFRADLVKDLDALDAYVEASRTRRGLTWLMGCFLMGADRSADVGRAD</sequence>
<organism evidence="1">
    <name type="scientific">marine sediment metagenome</name>
    <dbReference type="NCBI Taxonomy" id="412755"/>
    <lineage>
        <taxon>unclassified sequences</taxon>
        <taxon>metagenomes</taxon>
        <taxon>ecological metagenomes</taxon>
    </lineage>
</organism>
<protein>
    <submittedName>
        <fullName evidence="1">Uncharacterized protein</fullName>
    </submittedName>
</protein>
<dbReference type="EMBL" id="LAZR01054555">
    <property type="protein sequence ID" value="KKK78293.1"/>
    <property type="molecule type" value="Genomic_DNA"/>
</dbReference>
<reference evidence="1" key="1">
    <citation type="journal article" date="2015" name="Nature">
        <title>Complex archaea that bridge the gap between prokaryotes and eukaryotes.</title>
        <authorList>
            <person name="Spang A."/>
            <person name="Saw J.H."/>
            <person name="Jorgensen S.L."/>
            <person name="Zaremba-Niedzwiedzka K."/>
            <person name="Martijn J."/>
            <person name="Lind A.E."/>
            <person name="van Eijk R."/>
            <person name="Schleper C."/>
            <person name="Guy L."/>
            <person name="Ettema T.J."/>
        </authorList>
    </citation>
    <scope>NUCLEOTIDE SEQUENCE</scope>
</reference>